<feature type="compositionally biased region" description="Acidic residues" evidence="5">
    <location>
        <begin position="120"/>
        <end position="144"/>
    </location>
</feature>
<feature type="compositionally biased region" description="Acidic residues" evidence="5">
    <location>
        <begin position="161"/>
        <end position="177"/>
    </location>
</feature>
<dbReference type="Proteomes" id="UP000215914">
    <property type="component" value="Chromosome 9"/>
</dbReference>
<feature type="domain" description="ESF1 RRM" evidence="7">
    <location>
        <begin position="211"/>
        <end position="359"/>
    </location>
</feature>
<evidence type="ECO:0000313" key="8">
    <source>
        <dbReference type="EMBL" id="KAF5790919.1"/>
    </source>
</evidence>
<evidence type="ECO:0000259" key="7">
    <source>
        <dbReference type="Pfam" id="PF25121"/>
    </source>
</evidence>
<comment type="similarity">
    <text evidence="2">Belongs to the ESF1 family.</text>
</comment>
<dbReference type="InParanoid" id="A0A251TYV7"/>
<evidence type="ECO:0000256" key="3">
    <source>
        <dbReference type="ARBA" id="ARBA00023054"/>
    </source>
</evidence>
<evidence type="ECO:0000256" key="2">
    <source>
        <dbReference type="ARBA" id="ARBA00009087"/>
    </source>
</evidence>
<dbReference type="EMBL" id="MNCJ02000324">
    <property type="protein sequence ID" value="KAF5790919.1"/>
    <property type="molecule type" value="Genomic_DNA"/>
</dbReference>
<dbReference type="STRING" id="4232.A0A251TYV7"/>
<feature type="region of interest" description="Disordered" evidence="5">
    <location>
        <begin position="266"/>
        <end position="292"/>
    </location>
</feature>
<dbReference type="EMBL" id="CM007898">
    <property type="protein sequence ID" value="OTG15151.1"/>
    <property type="molecule type" value="Genomic_DNA"/>
</dbReference>
<dbReference type="InterPro" id="IPR039754">
    <property type="entry name" value="Esf1"/>
</dbReference>
<feature type="compositionally biased region" description="Basic and acidic residues" evidence="5">
    <location>
        <begin position="145"/>
        <end position="160"/>
    </location>
</feature>
<evidence type="ECO:0000313" key="10">
    <source>
        <dbReference type="Proteomes" id="UP000215914"/>
    </source>
</evidence>
<proteinExistence type="inferred from homology"/>
<dbReference type="InterPro" id="IPR012580">
    <property type="entry name" value="NUC153"/>
</dbReference>
<evidence type="ECO:0000259" key="6">
    <source>
        <dbReference type="Pfam" id="PF08159"/>
    </source>
</evidence>
<feature type="compositionally biased region" description="Basic and acidic residues" evidence="5">
    <location>
        <begin position="434"/>
        <end position="444"/>
    </location>
</feature>
<organism evidence="9 10">
    <name type="scientific">Helianthus annuus</name>
    <name type="common">Common sunflower</name>
    <dbReference type="NCBI Taxonomy" id="4232"/>
    <lineage>
        <taxon>Eukaryota</taxon>
        <taxon>Viridiplantae</taxon>
        <taxon>Streptophyta</taxon>
        <taxon>Embryophyta</taxon>
        <taxon>Tracheophyta</taxon>
        <taxon>Spermatophyta</taxon>
        <taxon>Magnoliopsida</taxon>
        <taxon>eudicotyledons</taxon>
        <taxon>Gunneridae</taxon>
        <taxon>Pentapetalae</taxon>
        <taxon>asterids</taxon>
        <taxon>campanulids</taxon>
        <taxon>Asterales</taxon>
        <taxon>Asteraceae</taxon>
        <taxon>Asteroideae</taxon>
        <taxon>Heliantheae alliance</taxon>
        <taxon>Heliantheae</taxon>
        <taxon>Helianthus</taxon>
    </lineage>
</organism>
<evidence type="ECO:0000313" key="9">
    <source>
        <dbReference type="EMBL" id="OTG15151.1"/>
    </source>
</evidence>
<dbReference type="GO" id="GO:0005730">
    <property type="term" value="C:nucleolus"/>
    <property type="evidence" value="ECO:0007669"/>
    <property type="project" value="UniProtKB-SubCell"/>
</dbReference>
<dbReference type="PANTHER" id="PTHR12202">
    <property type="entry name" value="ESF1 HOMOLOG"/>
    <property type="match status" value="1"/>
</dbReference>
<evidence type="ECO:0000256" key="1">
    <source>
        <dbReference type="ARBA" id="ARBA00004604"/>
    </source>
</evidence>
<reference evidence="8 10" key="1">
    <citation type="journal article" date="2017" name="Nature">
        <title>The sunflower genome provides insights into oil metabolism, flowering and Asterid evolution.</title>
        <authorList>
            <person name="Badouin H."/>
            <person name="Gouzy J."/>
            <person name="Grassa C.J."/>
            <person name="Murat F."/>
            <person name="Staton S.E."/>
            <person name="Cottret L."/>
            <person name="Lelandais-Briere C."/>
            <person name="Owens G.L."/>
            <person name="Carrere S."/>
            <person name="Mayjonade B."/>
            <person name="Legrand L."/>
            <person name="Gill N."/>
            <person name="Kane N.C."/>
            <person name="Bowers J.E."/>
            <person name="Hubner S."/>
            <person name="Bellec A."/>
            <person name="Berard A."/>
            <person name="Berges H."/>
            <person name="Blanchet N."/>
            <person name="Boniface M.C."/>
            <person name="Brunel D."/>
            <person name="Catrice O."/>
            <person name="Chaidir N."/>
            <person name="Claudel C."/>
            <person name="Donnadieu C."/>
            <person name="Faraut T."/>
            <person name="Fievet G."/>
            <person name="Helmstetter N."/>
            <person name="King M."/>
            <person name="Knapp S.J."/>
            <person name="Lai Z."/>
            <person name="Le Paslier M.C."/>
            <person name="Lippi Y."/>
            <person name="Lorenzon L."/>
            <person name="Mandel J.R."/>
            <person name="Marage G."/>
            <person name="Marchand G."/>
            <person name="Marquand E."/>
            <person name="Bret-Mestries E."/>
            <person name="Morien E."/>
            <person name="Nambeesan S."/>
            <person name="Nguyen T."/>
            <person name="Pegot-Espagnet P."/>
            <person name="Pouilly N."/>
            <person name="Raftis F."/>
            <person name="Sallet E."/>
            <person name="Schiex T."/>
            <person name="Thomas J."/>
            <person name="Vandecasteele C."/>
            <person name="Vares D."/>
            <person name="Vear F."/>
            <person name="Vautrin S."/>
            <person name="Crespi M."/>
            <person name="Mangin B."/>
            <person name="Burke J.M."/>
            <person name="Salse J."/>
            <person name="Munos S."/>
            <person name="Vincourt P."/>
            <person name="Rieseberg L.H."/>
            <person name="Langlade N.B."/>
        </authorList>
    </citation>
    <scope>NUCLEOTIDE SEQUENCE [LARGE SCALE GENOMIC DNA]</scope>
    <source>
        <strain evidence="10">cv. SF193</strain>
        <tissue evidence="8">Leaves</tissue>
    </source>
</reference>
<feature type="compositionally biased region" description="Basic residues" evidence="5">
    <location>
        <begin position="706"/>
        <end position="715"/>
    </location>
</feature>
<feature type="compositionally biased region" description="Acidic residues" evidence="5">
    <location>
        <begin position="281"/>
        <end position="292"/>
    </location>
</feature>
<dbReference type="OrthoDB" id="431825at2759"/>
<dbReference type="PANTHER" id="PTHR12202:SF0">
    <property type="entry name" value="ESF1 HOMOLOG"/>
    <property type="match status" value="1"/>
</dbReference>
<accession>A0A251TYV7</accession>
<feature type="compositionally biased region" description="Basic and acidic residues" evidence="5">
    <location>
        <begin position="674"/>
        <end position="686"/>
    </location>
</feature>
<feature type="compositionally biased region" description="Basic residues" evidence="5">
    <location>
        <begin position="501"/>
        <end position="511"/>
    </location>
</feature>
<feature type="domain" description="NUC153" evidence="6">
    <location>
        <begin position="615"/>
        <end position="639"/>
    </location>
</feature>
<feature type="compositionally biased region" description="Basic and acidic residues" evidence="5">
    <location>
        <begin position="33"/>
        <end position="63"/>
    </location>
</feature>
<evidence type="ECO:0000256" key="4">
    <source>
        <dbReference type="ARBA" id="ARBA00023242"/>
    </source>
</evidence>
<dbReference type="AlphaFoldDB" id="A0A251TYV7"/>
<dbReference type="OMA" id="YEMEMSW"/>
<dbReference type="Pfam" id="PF08159">
    <property type="entry name" value="NUC153"/>
    <property type="match status" value="1"/>
</dbReference>
<feature type="region of interest" description="Disordered" evidence="5">
    <location>
        <begin position="498"/>
        <end position="603"/>
    </location>
</feature>
<dbReference type="GO" id="GO:0006364">
    <property type="term" value="P:rRNA processing"/>
    <property type="evidence" value="ECO:0000318"/>
    <property type="project" value="GO_Central"/>
</dbReference>
<reference evidence="8" key="3">
    <citation type="submission" date="2020-06" db="EMBL/GenBank/DDBJ databases">
        <title>Helianthus annuus Genome sequencing and assembly Release 2.</title>
        <authorList>
            <person name="Gouzy J."/>
            <person name="Langlade N."/>
            <person name="Munos S."/>
        </authorList>
    </citation>
    <scope>NUCLEOTIDE SEQUENCE</scope>
    <source>
        <tissue evidence="8">Leaves</tissue>
    </source>
</reference>
<keyword evidence="3" id="KW-0175">Coiled coil</keyword>
<dbReference type="InterPro" id="IPR056750">
    <property type="entry name" value="RRM_ESF1"/>
</dbReference>
<protein>
    <submittedName>
        <fullName evidence="8">Pre-rRNA-processing protein Esf1</fullName>
    </submittedName>
</protein>
<dbReference type="Pfam" id="PF25121">
    <property type="entry name" value="RRM_ESF1"/>
    <property type="match status" value="1"/>
</dbReference>
<dbReference type="FunCoup" id="A0A251TYV7">
    <property type="interactions" value="4223"/>
</dbReference>
<keyword evidence="10" id="KW-1185">Reference proteome</keyword>
<feature type="compositionally biased region" description="Basic and acidic residues" evidence="5">
    <location>
        <begin position="78"/>
        <end position="87"/>
    </location>
</feature>
<gene>
    <name evidence="9" type="ORF">HannXRQ_Chr09g0257321</name>
    <name evidence="8" type="ORF">HanXRQr2_Chr09g0388731</name>
</gene>
<feature type="compositionally biased region" description="Basic residues" evidence="5">
    <location>
        <begin position="1"/>
        <end position="10"/>
    </location>
</feature>
<feature type="compositionally biased region" description="Basic residues" evidence="5">
    <location>
        <begin position="588"/>
        <end position="598"/>
    </location>
</feature>
<name>A0A251TYV7_HELAN</name>
<dbReference type="GO" id="GO:0003723">
    <property type="term" value="F:RNA binding"/>
    <property type="evidence" value="ECO:0000318"/>
    <property type="project" value="GO_Central"/>
</dbReference>
<feature type="region of interest" description="Disordered" evidence="5">
    <location>
        <begin position="1"/>
        <end position="187"/>
    </location>
</feature>
<feature type="compositionally biased region" description="Basic and acidic residues" evidence="5">
    <location>
        <begin position="650"/>
        <end position="663"/>
    </location>
</feature>
<keyword evidence="4" id="KW-0539">Nucleus</keyword>
<feature type="region of interest" description="Disordered" evidence="5">
    <location>
        <begin position="417"/>
        <end position="472"/>
    </location>
</feature>
<sequence length="715" mass="81229">MGSKNKKNKTANKPNTAAEVTGNRVFGAGNKPITDERFALSQKDPRFQDVPKHKNKVAIDSRFSRMFTDKNFSNSSARVDKRGKAKNDGVSSQSVLKNYYRIDEDDDVQRKQKKVREDVSESDDGDDDDDVESDEEKVESDSDDGEKVKNVKEKLLKLDSESELESESELSGDEVVDDYNTTDTDEDDEVYIEEETNALQEENVPEIDKETHRLAVVNLDWNQVQAVDLFVVLSSFLPKTGQILSVSVYPSEFGLKRMEEEAVRGPVGLFDDEDGKNKNDDDSDNSDDDNEIDNEKLRAYELSRLRYYFAVVVCDSIATADYIYKSCDGIEFERSSNKLDLRFIPDSMEFKHPARDVATEAPANYEGIDFQTRALQLSKIDLTWDENEPQRVKKFKRKINVDQESKYVKDENELKELIASSESEPDEDENNVDGGDKKRQKTDAYRALLQSGDGSDEDEEDGKMDMEVTFNTGLEDLSKKILEKKDKETETVWDAYLRERKEKKKARKNRSKNSSDDDDDVGGSDEQPFEEKGDFFVGETAKKKKKASRDKKDKKTETGDEGEASRAELELLLATDEGGDANNVKGYNLKHKKSKGKKGKADIDEEKIPTVDYEDPRFSSLFTRPEFALDPTDPRFKRSAAYVRQVAHKSKGDVDEMEGRHNDVPVADQAPQADDIKDSKKDKHEIAMLMKSVKMKSKQLPPVSSHGKKSKRKEK</sequence>
<feature type="compositionally biased region" description="Basic and acidic residues" evidence="5">
    <location>
        <begin position="550"/>
        <end position="569"/>
    </location>
</feature>
<evidence type="ECO:0000256" key="5">
    <source>
        <dbReference type="SAM" id="MobiDB-lite"/>
    </source>
</evidence>
<feature type="region of interest" description="Disordered" evidence="5">
    <location>
        <begin position="647"/>
        <end position="715"/>
    </location>
</feature>
<dbReference type="Gramene" id="mRNA:HanXRQr2_Chr09g0388731">
    <property type="protein sequence ID" value="mRNA:HanXRQr2_Chr09g0388731"/>
    <property type="gene ID" value="HanXRQr2_Chr09g0388731"/>
</dbReference>
<comment type="subcellular location">
    <subcellularLocation>
        <location evidence="1">Nucleus</location>
        <location evidence="1">Nucleolus</location>
    </subcellularLocation>
</comment>
<reference evidence="9" key="2">
    <citation type="submission" date="2017-02" db="EMBL/GenBank/DDBJ databases">
        <title>Sunflower complete genome.</title>
        <authorList>
            <person name="Langlade N."/>
            <person name="Munos S."/>
        </authorList>
    </citation>
    <scope>NUCLEOTIDE SEQUENCE [LARGE SCALE GENOMIC DNA]</scope>
    <source>
        <tissue evidence="9">Leaves</tissue>
    </source>
</reference>